<keyword evidence="4" id="KW-1185">Reference proteome</keyword>
<protein>
    <submittedName>
        <fullName evidence="3">Membrane protein</fullName>
    </submittedName>
</protein>
<evidence type="ECO:0000313" key="3">
    <source>
        <dbReference type="EMBL" id="MDQ0274812.1"/>
    </source>
</evidence>
<feature type="transmembrane region" description="Helical" evidence="2">
    <location>
        <begin position="471"/>
        <end position="491"/>
    </location>
</feature>
<evidence type="ECO:0000256" key="2">
    <source>
        <dbReference type="SAM" id="Phobius"/>
    </source>
</evidence>
<reference evidence="3 4" key="1">
    <citation type="submission" date="2023-07" db="EMBL/GenBank/DDBJ databases">
        <title>Genomic Encyclopedia of Type Strains, Phase IV (KMG-IV): sequencing the most valuable type-strain genomes for metagenomic binning, comparative biology and taxonomic classification.</title>
        <authorList>
            <person name="Goeker M."/>
        </authorList>
    </citation>
    <scope>NUCLEOTIDE SEQUENCE [LARGE SCALE GENOMIC DNA]</scope>
    <source>
        <strain evidence="3 4">DSM 22616</strain>
    </source>
</reference>
<proteinExistence type="predicted"/>
<evidence type="ECO:0000313" key="4">
    <source>
        <dbReference type="Proteomes" id="UP001236559"/>
    </source>
</evidence>
<evidence type="ECO:0000256" key="1">
    <source>
        <dbReference type="SAM" id="MobiDB-lite"/>
    </source>
</evidence>
<comment type="caution">
    <text evidence="3">The sequence shown here is derived from an EMBL/GenBank/DDBJ whole genome shotgun (WGS) entry which is preliminary data.</text>
</comment>
<name>A0ABU0AU77_9FIRM</name>
<feature type="transmembrane region" description="Helical" evidence="2">
    <location>
        <begin position="543"/>
        <end position="565"/>
    </location>
</feature>
<accession>A0ABU0AU77</accession>
<feature type="region of interest" description="Disordered" evidence="1">
    <location>
        <begin position="150"/>
        <end position="180"/>
    </location>
</feature>
<organism evidence="3 4">
    <name type="scientific">Peptoniphilus koenoeneniae</name>
    <dbReference type="NCBI Taxonomy" id="507751"/>
    <lineage>
        <taxon>Bacteria</taxon>
        <taxon>Bacillati</taxon>
        <taxon>Bacillota</taxon>
        <taxon>Tissierellia</taxon>
        <taxon>Tissierellales</taxon>
        <taxon>Peptoniphilaceae</taxon>
        <taxon>Peptoniphilus</taxon>
    </lineage>
</organism>
<keyword evidence="2" id="KW-1133">Transmembrane helix</keyword>
<feature type="region of interest" description="Disordered" evidence="1">
    <location>
        <begin position="310"/>
        <end position="335"/>
    </location>
</feature>
<dbReference type="Proteomes" id="UP001236559">
    <property type="component" value="Unassembled WGS sequence"/>
</dbReference>
<gene>
    <name evidence="3" type="ORF">J2S72_000833</name>
</gene>
<dbReference type="RefSeq" id="WP_307495036.1">
    <property type="nucleotide sequence ID" value="NZ_JAUSTN010000004.1"/>
</dbReference>
<feature type="transmembrane region" description="Helical" evidence="2">
    <location>
        <begin position="577"/>
        <end position="603"/>
    </location>
</feature>
<sequence length="604" mass="70550">MYCPNCGHIVNAEDNYCKNCGKNLRNVKVTIKSNDKDQIDMEETRIFKPLRNDGIDSTSQIKDIINAVDKKVKSNIENYKKNINLKPENPTKLDKEINDLSKVFEEDIKKEKKSDTKVDFNKEDLTSKILEEEKKPILKDSKDIKNSENFKEKREEIVKNPEKPEVSQEKTDFSKKPEKKKKSFKELFKDFINEEDDEFSIFSGLDKKNKNTDHLQNQNMNETLTDLNPISMENTMSIPKVDLEEELKKAEKFHPDKSDLISDDFKNVENFIKKESSKNLNKIKRHNEDITEISQNFVIDKDDTSQDFLYKDKEKKKSSSSNTNKPLDQKEDSKKVYHSDAKTFFEQVNEALKEEEIKKAEIERNKPINKIKSFFGDAVSKNKDNSKKPKNSFQEKETIISKDKFKHSKSEKTKKNLEFKNLDLENMGNKISLVDEKIAKKDKNAKIAMIIIMFILDLIAVSLAYKKFFIGIIFIPILKIVISLFDHYLAFSIASDKVWIKANKDTILDKAFFNWFVCRVFIFILFLINPFDGILNWRPIEAMTPGLISTVLLFLLTIFIALNQYKQELESADRINFIGWYIVPFIIIEIVSKLFFMLINFIII</sequence>
<feature type="transmembrane region" description="Helical" evidence="2">
    <location>
        <begin position="512"/>
        <end position="531"/>
    </location>
</feature>
<keyword evidence="2" id="KW-0472">Membrane</keyword>
<keyword evidence="2" id="KW-0812">Transmembrane</keyword>
<feature type="transmembrane region" description="Helical" evidence="2">
    <location>
        <begin position="447"/>
        <end position="465"/>
    </location>
</feature>
<dbReference type="EMBL" id="JAUSTN010000004">
    <property type="protein sequence ID" value="MDQ0274812.1"/>
    <property type="molecule type" value="Genomic_DNA"/>
</dbReference>
<feature type="compositionally biased region" description="Basic and acidic residues" evidence="1">
    <location>
        <begin position="150"/>
        <end position="176"/>
    </location>
</feature>